<keyword evidence="9" id="KW-0812">Transmembrane</keyword>
<gene>
    <name evidence="11" type="ordered locus">Thexy_2210</name>
</gene>
<reference evidence="11" key="1">
    <citation type="submission" date="2011-05" db="EMBL/GenBank/DDBJ databases">
        <title>Complete sequence of Thermoanaerobacterium xylanolyticum LX-11.</title>
        <authorList>
            <consortium name="US DOE Joint Genome Institute"/>
            <person name="Lucas S."/>
            <person name="Han J."/>
            <person name="Lapidus A."/>
            <person name="Cheng J.-F."/>
            <person name="Goodwin L."/>
            <person name="Pitluck S."/>
            <person name="Peters L."/>
            <person name="Mikhailova N."/>
            <person name="Lu M."/>
            <person name="Han C."/>
            <person name="Tapia R."/>
            <person name="Land M."/>
            <person name="Hauser L."/>
            <person name="Kyrpides N."/>
            <person name="Ivanova N."/>
            <person name="Pagani I."/>
            <person name="Hemme C."/>
            <person name="Woyke T."/>
        </authorList>
    </citation>
    <scope>NUCLEOTIDE SEQUENCE</scope>
    <source>
        <strain evidence="11">LX-11</strain>
    </source>
</reference>
<dbReference type="GO" id="GO:0071555">
    <property type="term" value="P:cell wall organization"/>
    <property type="evidence" value="ECO:0007669"/>
    <property type="project" value="UniProtKB-KW"/>
</dbReference>
<organism evidence="11 12">
    <name type="scientific">Thermoanaerobacterium xylanolyticum (strain ATCC 49914 / DSM 7097 / LX-11)</name>
    <dbReference type="NCBI Taxonomy" id="858215"/>
    <lineage>
        <taxon>Bacteria</taxon>
        <taxon>Bacillati</taxon>
        <taxon>Bacillota</taxon>
        <taxon>Clostridia</taxon>
        <taxon>Thermoanaerobacterales</taxon>
        <taxon>Thermoanaerobacteraceae</taxon>
        <taxon>Thermoanaerobacterium</taxon>
    </lineage>
</organism>
<dbReference type="eggNOG" id="COG5498">
    <property type="taxonomic scope" value="Bacteria"/>
</dbReference>
<dbReference type="InterPro" id="IPR005200">
    <property type="entry name" value="Endo-beta-glucanase"/>
</dbReference>
<protein>
    <recommendedName>
        <fullName evidence="3">glucan endo-1,3-beta-D-glucosidase</fullName>
        <ecNumber evidence="3">3.2.1.39</ecNumber>
    </recommendedName>
</protein>
<evidence type="ECO:0000259" key="10">
    <source>
        <dbReference type="Pfam" id="PF17652"/>
    </source>
</evidence>
<keyword evidence="5" id="KW-0119">Carbohydrate metabolism</keyword>
<sequence>MKFNMKFNMKFLVVLLIIIIVIGSYIFYSKFYSKNAHGNTISAGAGSYTDILPAGQVGPQSAVYKTSNLTGAIPTNSWESSILWTQYSEAMYPIPLSVKFTGNGLQVCKPQKSGEGESSYTGRYVLWEHNANTPDMTIKNSNYGGYTDARADKITDWSFDGVLTSGSTNVLKATITEGSPYIYFDFPTGNPQIVFNTIPTVFYGDSNSQYLGITINGISYGLFAPAGATWSGIGTSVLTCNLPSGKTYFSIAGLPDNTTSTLNYFKDRAYAFITDTKVSWSYDGNNSQVITTFTISTTAKEGTNLDTIIGLYPHQWRDNSLSYLPYTYNTVRGLMKTISGTSFTTTYKYYGILPTIPLNGSDPSTLNSLLNSESIGISSTDTYWNGKDQNRVSSILQLAKMNNNTTVFNNALSNLESNLEDWFTYSGSSDSKCFYYDPTWGTLIGYPASYGSNDQLNDHHFHYGYFINAAAQIALVDKNWADQSKWGSMVNLLIKDIANWDRTDTRFPFLRNFDPYAGHSWASGNALFTDGNNQESFSEAMNAWQAMILWGTATGQTAIRDLGIYMYTTEAESMYNYVFDLYHDVIDHSGVYNWNYSSMIWGGKYCAEIWWDPGSTANFAAQGRGIELLPITGGSFYLAKDKNYVKNYYDEMLTQGGTTEPSSWQDIWYMYLALSDPSTALSKWNSSIANEPGQSKSFTYAWLNALNTLGVPDMTVTANTPLYQVFNKNGAKTYVVYNPTNNQLTVTFSDGKVVNASANSLTIDNGSSSSTSSSSYLP</sequence>
<evidence type="ECO:0000256" key="6">
    <source>
        <dbReference type="ARBA" id="ARBA00023295"/>
    </source>
</evidence>
<dbReference type="EMBL" id="CP002739">
    <property type="protein sequence ID" value="AEF18217.1"/>
    <property type="molecule type" value="Genomic_DNA"/>
</dbReference>
<evidence type="ECO:0000256" key="5">
    <source>
        <dbReference type="ARBA" id="ARBA00023277"/>
    </source>
</evidence>
<feature type="transmembrane region" description="Helical" evidence="9">
    <location>
        <begin position="7"/>
        <end position="28"/>
    </location>
</feature>
<comment type="catalytic activity">
    <reaction evidence="1">
        <text>Hydrolysis of (1-&gt;3)-beta-D-glucosidic linkages in (1-&gt;3)-beta-D-glucans.</text>
        <dbReference type="EC" id="3.2.1.39"/>
    </reaction>
</comment>
<comment type="similarity">
    <text evidence="2">Belongs to the glycosyl hydrolase 81 family.</text>
</comment>
<evidence type="ECO:0000256" key="7">
    <source>
        <dbReference type="ARBA" id="ARBA00023316"/>
    </source>
</evidence>
<keyword evidence="6" id="KW-0326">Glycosidase</keyword>
<dbReference type="HOGENOM" id="CLU_005482_1_1_9"/>
<keyword evidence="7" id="KW-0961">Cell wall biogenesis/degradation</keyword>
<dbReference type="PROSITE" id="PS52008">
    <property type="entry name" value="GH81"/>
    <property type="match status" value="1"/>
</dbReference>
<evidence type="ECO:0000256" key="8">
    <source>
        <dbReference type="ARBA" id="ARBA00023326"/>
    </source>
</evidence>
<dbReference type="Proteomes" id="UP000007239">
    <property type="component" value="Chromosome"/>
</dbReference>
<name>F6BL84_THEXL</name>
<keyword evidence="12" id="KW-1185">Reference proteome</keyword>
<evidence type="ECO:0000313" key="11">
    <source>
        <dbReference type="EMBL" id="AEF18217.1"/>
    </source>
</evidence>
<proteinExistence type="inferred from homology"/>
<dbReference type="EC" id="3.2.1.39" evidence="3"/>
<evidence type="ECO:0000256" key="4">
    <source>
        <dbReference type="ARBA" id="ARBA00022801"/>
    </source>
</evidence>
<dbReference type="STRING" id="858215.Thexy_2210"/>
<evidence type="ECO:0000256" key="1">
    <source>
        <dbReference type="ARBA" id="ARBA00000382"/>
    </source>
</evidence>
<dbReference type="AlphaFoldDB" id="F6BL84"/>
<evidence type="ECO:0000256" key="9">
    <source>
        <dbReference type="SAM" id="Phobius"/>
    </source>
</evidence>
<keyword evidence="9" id="KW-0472">Membrane</keyword>
<evidence type="ECO:0000256" key="2">
    <source>
        <dbReference type="ARBA" id="ARBA00010730"/>
    </source>
</evidence>
<evidence type="ECO:0000313" key="12">
    <source>
        <dbReference type="Proteomes" id="UP000007239"/>
    </source>
</evidence>
<dbReference type="GO" id="GO:0042973">
    <property type="term" value="F:glucan endo-1,3-beta-D-glucosidase activity"/>
    <property type="evidence" value="ECO:0007669"/>
    <property type="project" value="UniProtKB-EC"/>
</dbReference>
<dbReference type="InterPro" id="IPR040720">
    <property type="entry name" value="GH81_C"/>
</dbReference>
<evidence type="ECO:0000256" key="3">
    <source>
        <dbReference type="ARBA" id="ARBA00012780"/>
    </source>
</evidence>
<dbReference type="Pfam" id="PF17652">
    <property type="entry name" value="Glyco_hydro81C"/>
    <property type="match status" value="1"/>
</dbReference>
<dbReference type="PANTHER" id="PTHR31983">
    <property type="entry name" value="ENDO-1,3(4)-BETA-GLUCANASE 1"/>
    <property type="match status" value="1"/>
</dbReference>
<keyword evidence="4 11" id="KW-0378">Hydrolase</keyword>
<keyword evidence="9" id="KW-1133">Transmembrane helix</keyword>
<feature type="domain" description="Glycosyl hydrolase family 81 C-terminal" evidence="10">
    <location>
        <begin position="378"/>
        <end position="690"/>
    </location>
</feature>
<dbReference type="RefSeq" id="WP_013788944.1">
    <property type="nucleotide sequence ID" value="NC_015555.1"/>
</dbReference>
<dbReference type="GO" id="GO:0000272">
    <property type="term" value="P:polysaccharide catabolic process"/>
    <property type="evidence" value="ECO:0007669"/>
    <property type="project" value="UniProtKB-KW"/>
</dbReference>
<dbReference type="GO" id="GO:0052861">
    <property type="term" value="F:endo-1,3(4)-beta-glucanase activity"/>
    <property type="evidence" value="ECO:0007669"/>
    <property type="project" value="InterPro"/>
</dbReference>
<dbReference type="PANTHER" id="PTHR31983:SF0">
    <property type="entry name" value="GLUCAN ENDO-1,3-BETA-D-GLUCOSIDASE 2"/>
    <property type="match status" value="1"/>
</dbReference>
<keyword evidence="8" id="KW-0624">Polysaccharide degradation</keyword>
<accession>F6BL84</accession>
<dbReference type="KEGG" id="txy:Thexy_2210"/>